<dbReference type="Proteomes" id="UP000029228">
    <property type="component" value="Unassembled WGS sequence"/>
</dbReference>
<sequence>MKKKAIALSLTAIFSSAVLVGCGANSNTDAQSQEASVAAETVAFNEVTRDYLLSSDRLVKVDGAELTEVSAEQVEALKAQIENAKDGETITIADGKYSNLGHMLVKANGVTIKPETEGKVWLTGLVQFELTGNDITLDSLVFTEGGPAERFGGVRMMGNGNTLQNSTFYYFNHDYAYEPDERRSEYPKYLWVSLWGKDGKVINNRFEGKQKRGTLIGVQKDETPDNHLIANNIFVDQKQNQFNELAIKEAVRYNGNSWEAIRIGDSKASQWDSSSKFINNLLVDMDGERELISIKSGDNEISGNTIFESAALISLRHGKGNKVESNIILGNEKLLTGGIRIYDEDHVIRNNYIANTRGRDGLIEGNADLRGAVVINTGIIDVKNGEQLDQSVKGKELNKQWTPKNIDIENNTFVDTEWGMVYGNQTHRVSLFNNDEVENIFAGVDINFKNNVVDNSKNPEFVSVRATEDFPLVNATYENEFYTQTLVGEDQLSSYSLELPAMTVTNGFNQYQGAGADTEKLELVTADTAGPSYELVNSKKLID</sequence>
<keyword evidence="1" id="KW-0732">Signal</keyword>
<dbReference type="OrthoDB" id="6475864at2"/>
<protein>
    <submittedName>
        <fullName evidence="2">Alginate lyase</fullName>
        <ecNumber evidence="2">4.2.2.3</ecNumber>
    </submittedName>
</protein>
<dbReference type="CDD" id="cd14251">
    <property type="entry name" value="PL-6"/>
    <property type="match status" value="1"/>
</dbReference>
<reference evidence="2 3" key="1">
    <citation type="submission" date="2014-09" db="EMBL/GenBank/DDBJ databases">
        <title>Vibrio maritimus JCM 19235. (C45) whole genome shotgun sequence.</title>
        <authorList>
            <person name="Sawabe T."/>
            <person name="Meirelles P."/>
            <person name="Nakanishi M."/>
            <person name="Sayaka M."/>
            <person name="Hattori M."/>
            <person name="Ohkuma M."/>
        </authorList>
    </citation>
    <scope>NUCLEOTIDE SEQUENCE [LARGE SCALE GENOMIC DNA]</scope>
    <source>
        <strain evidence="3">JCM19235</strain>
    </source>
</reference>
<feature type="signal peptide" evidence="1">
    <location>
        <begin position="1"/>
        <end position="20"/>
    </location>
</feature>
<gene>
    <name evidence="2" type="ORF">JCM19235_3420</name>
</gene>
<keyword evidence="3" id="KW-1185">Reference proteome</keyword>
<dbReference type="Gene3D" id="2.160.20.10">
    <property type="entry name" value="Single-stranded right-handed beta-helix, Pectin lyase-like"/>
    <property type="match status" value="1"/>
</dbReference>
<dbReference type="InterPro" id="IPR012334">
    <property type="entry name" value="Pectin_lyas_fold"/>
</dbReference>
<dbReference type="EMBL" id="BBMR01000006">
    <property type="protein sequence ID" value="GAL20418.1"/>
    <property type="molecule type" value="Genomic_DNA"/>
</dbReference>
<evidence type="ECO:0000256" key="1">
    <source>
        <dbReference type="SAM" id="SignalP"/>
    </source>
</evidence>
<organism evidence="2 3">
    <name type="scientific">Vibrio maritimus</name>
    <dbReference type="NCBI Taxonomy" id="990268"/>
    <lineage>
        <taxon>Bacteria</taxon>
        <taxon>Pseudomonadati</taxon>
        <taxon>Pseudomonadota</taxon>
        <taxon>Gammaproteobacteria</taxon>
        <taxon>Vibrionales</taxon>
        <taxon>Vibrionaceae</taxon>
        <taxon>Vibrio</taxon>
    </lineage>
</organism>
<feature type="chain" id="PRO_5001862909" evidence="1">
    <location>
        <begin position="21"/>
        <end position="543"/>
    </location>
</feature>
<dbReference type="STRING" id="990268.JCM19235_3420"/>
<comment type="caution">
    <text evidence="2">The sequence shown here is derived from an EMBL/GenBank/DDBJ whole genome shotgun (WGS) entry which is preliminary data.</text>
</comment>
<evidence type="ECO:0000313" key="3">
    <source>
        <dbReference type="Proteomes" id="UP000029228"/>
    </source>
</evidence>
<dbReference type="EC" id="4.2.2.3" evidence="2"/>
<dbReference type="GO" id="GO:0045135">
    <property type="term" value="F:poly(beta-D-mannuronate) lyase activity"/>
    <property type="evidence" value="ECO:0007669"/>
    <property type="project" value="UniProtKB-EC"/>
</dbReference>
<dbReference type="InterPro" id="IPR039513">
    <property type="entry name" value="PL-6"/>
</dbReference>
<dbReference type="AlphaFoldDB" id="A0A090S0W3"/>
<proteinExistence type="predicted"/>
<dbReference type="SUPFAM" id="SSF51126">
    <property type="entry name" value="Pectin lyase-like"/>
    <property type="match status" value="1"/>
</dbReference>
<dbReference type="InterPro" id="IPR011050">
    <property type="entry name" value="Pectin_lyase_fold/virulence"/>
</dbReference>
<keyword evidence="2" id="KW-0456">Lyase</keyword>
<accession>A0A090S0W3</accession>
<dbReference type="PROSITE" id="PS51257">
    <property type="entry name" value="PROKAR_LIPOPROTEIN"/>
    <property type="match status" value="1"/>
</dbReference>
<name>A0A090S0W3_9VIBR</name>
<evidence type="ECO:0000313" key="2">
    <source>
        <dbReference type="EMBL" id="GAL20418.1"/>
    </source>
</evidence>
<dbReference type="Pfam" id="PF14592">
    <property type="entry name" value="Chondroitinas_B"/>
    <property type="match status" value="1"/>
</dbReference>